<gene>
    <name evidence="1" type="ORF">Pan189_21020</name>
</gene>
<dbReference type="PANTHER" id="PTHR43737:SF1">
    <property type="entry name" value="DUF1501 DOMAIN-CONTAINING PROTEIN"/>
    <property type="match status" value="1"/>
</dbReference>
<reference evidence="1 2" key="1">
    <citation type="submission" date="2019-02" db="EMBL/GenBank/DDBJ databases">
        <title>Deep-cultivation of Planctomycetes and their phenomic and genomic characterization uncovers novel biology.</title>
        <authorList>
            <person name="Wiegand S."/>
            <person name="Jogler M."/>
            <person name="Boedeker C."/>
            <person name="Pinto D."/>
            <person name="Vollmers J."/>
            <person name="Rivas-Marin E."/>
            <person name="Kohn T."/>
            <person name="Peeters S.H."/>
            <person name="Heuer A."/>
            <person name="Rast P."/>
            <person name="Oberbeckmann S."/>
            <person name="Bunk B."/>
            <person name="Jeske O."/>
            <person name="Meyerdierks A."/>
            <person name="Storesund J.E."/>
            <person name="Kallscheuer N."/>
            <person name="Luecker S."/>
            <person name="Lage O.M."/>
            <person name="Pohl T."/>
            <person name="Merkel B.J."/>
            <person name="Hornburger P."/>
            <person name="Mueller R.-W."/>
            <person name="Bruemmer F."/>
            <person name="Labrenz M."/>
            <person name="Spormann A.M."/>
            <person name="Op den Camp H."/>
            <person name="Overmann J."/>
            <person name="Amann R."/>
            <person name="Jetten M.S.M."/>
            <person name="Mascher T."/>
            <person name="Medema M.H."/>
            <person name="Devos D.P."/>
            <person name="Kaster A.-K."/>
            <person name="Ovreas L."/>
            <person name="Rohde M."/>
            <person name="Galperin M.Y."/>
            <person name="Jogler C."/>
        </authorList>
    </citation>
    <scope>NUCLEOTIDE SEQUENCE [LARGE SCALE GENOMIC DNA]</scope>
    <source>
        <strain evidence="1 2">Pan189</strain>
    </source>
</reference>
<dbReference type="RefSeq" id="WP_145363811.1">
    <property type="nucleotide sequence ID" value="NZ_CP036268.1"/>
</dbReference>
<sequence>MSRNYCGKRYSVASRRDALKTLSAGFGFLGFAGLAAAESSSKQPLLASKRPHFEPKAKRVIFLCMRGGPSHVDTFDYKPRLKADHGRASHYGTPWCRSPWNFKQHGESGLYLSELFPNLANHADDLCVLNGMHCDQPAHAQAMLQMHTGSFQFVRPSLGAWTLYGLGTESRDLPGFISINPPTATGGAQNYGSAFLPAAYQGTKFNIQDSSQRNRRIDRMRRGEANPHGINNAVNDRLTNTAQRAQLDLIGELNRAKLTRDGHNPHVEAAIENYELAFRMQDAVPEVMDISRETDETFQLYGINEDPTDGFGRQCLLARRFAEAGVRFIELGHGSWDQHSNLQTAMADNCAETDKPIAGLLADLKRQDLLKDTLVIWGGEFGRTPYSDSGSGRDHNHKGYTMWMAGGGVKGGFSYGRTDEHGYEAIENKMHVRDWHATILHLLGLDHEELTYRHAGREMRITDVGGSVAQEIIA</sequence>
<organism evidence="1 2">
    <name type="scientific">Stratiformator vulcanicus</name>
    <dbReference type="NCBI Taxonomy" id="2527980"/>
    <lineage>
        <taxon>Bacteria</taxon>
        <taxon>Pseudomonadati</taxon>
        <taxon>Planctomycetota</taxon>
        <taxon>Planctomycetia</taxon>
        <taxon>Planctomycetales</taxon>
        <taxon>Planctomycetaceae</taxon>
        <taxon>Stratiformator</taxon>
    </lineage>
</organism>
<proteinExistence type="predicted"/>
<evidence type="ECO:0000313" key="2">
    <source>
        <dbReference type="Proteomes" id="UP000317318"/>
    </source>
</evidence>
<dbReference type="AlphaFoldDB" id="A0A517R1J4"/>
<dbReference type="OrthoDB" id="127333at2"/>
<dbReference type="PANTHER" id="PTHR43737">
    <property type="entry name" value="BLL7424 PROTEIN"/>
    <property type="match status" value="1"/>
</dbReference>
<evidence type="ECO:0000313" key="1">
    <source>
        <dbReference type="EMBL" id="QDT37720.1"/>
    </source>
</evidence>
<dbReference type="SUPFAM" id="SSF53649">
    <property type="entry name" value="Alkaline phosphatase-like"/>
    <property type="match status" value="1"/>
</dbReference>
<protein>
    <recommendedName>
        <fullName evidence="3">Sulfatase</fullName>
    </recommendedName>
</protein>
<evidence type="ECO:0008006" key="3">
    <source>
        <dbReference type="Google" id="ProtNLM"/>
    </source>
</evidence>
<dbReference type="KEGG" id="svp:Pan189_21020"/>
<dbReference type="InterPro" id="IPR017850">
    <property type="entry name" value="Alkaline_phosphatase_core_sf"/>
</dbReference>
<keyword evidence="2" id="KW-1185">Reference proteome</keyword>
<dbReference type="InterPro" id="IPR010869">
    <property type="entry name" value="DUF1501"/>
</dbReference>
<accession>A0A517R1J4</accession>
<dbReference type="Proteomes" id="UP000317318">
    <property type="component" value="Chromosome"/>
</dbReference>
<name>A0A517R1J4_9PLAN</name>
<dbReference type="EMBL" id="CP036268">
    <property type="protein sequence ID" value="QDT37720.1"/>
    <property type="molecule type" value="Genomic_DNA"/>
</dbReference>
<dbReference type="Gene3D" id="3.40.720.10">
    <property type="entry name" value="Alkaline Phosphatase, subunit A"/>
    <property type="match status" value="1"/>
</dbReference>
<dbReference type="Pfam" id="PF07394">
    <property type="entry name" value="DUF1501"/>
    <property type="match status" value="1"/>
</dbReference>